<feature type="non-terminal residue" evidence="11">
    <location>
        <position position="1"/>
    </location>
</feature>
<evidence type="ECO:0000256" key="5">
    <source>
        <dbReference type="ARBA" id="ARBA00022801"/>
    </source>
</evidence>
<evidence type="ECO:0000259" key="9">
    <source>
        <dbReference type="Pfam" id="PF08532"/>
    </source>
</evidence>
<evidence type="ECO:0000313" key="11">
    <source>
        <dbReference type="EMBL" id="CAA9301822.1"/>
    </source>
</evidence>
<dbReference type="Gene3D" id="3.20.20.80">
    <property type="entry name" value="Glycosidases"/>
    <property type="match status" value="1"/>
</dbReference>
<dbReference type="InterPro" id="IPR029062">
    <property type="entry name" value="Class_I_gatase-like"/>
</dbReference>
<evidence type="ECO:0000256" key="3">
    <source>
        <dbReference type="ARBA" id="ARBA00012756"/>
    </source>
</evidence>
<sequence length="585" mass="65991">GEGSVRLSYGHRRAYCPSHPIYHEHTRTIVTAMAEHYQDNPNVIGWQIDNEFGDRCYCGICREQFQVWLGDKYVTLARLNDAWGTVFWSHVYNDWSEIPIPLSTAPSHNPGLALDFKRFASDVYVRYQKLQLDILREVCSEHFLTHNFMGFRFDQLNYFELARDLDLVTWDNYPRGFWNIQEHVNPSDLALGHATMRGLKGKNFWMMEQQSGPGGWDIMSVTPRPGELRLWAYQAVAHGADGMIFFRWRTARFGAEEYWHGLLAHDGTATRRFEEIKQMGLELRRIGDTVQGSTIHAEVAMILSYDVRFAFQIQANNPGFHYPTHFSTIYEAFHRLNVPIDIIAPDADLSRYKLVLAPALYVLDEALAESLKAFTEAGGTLVATLRSGVKDEANAVVDMPLPGLLADLFGMTIRDYDSLPEDVSQPLEFTGGITPKGNVQADTWCDILTPRSAEVVVRYSEDYYGGEAAATFNRIGDGHAVYIGTAGNRALYDTLAPWLLKLSGTSTLFKLSEGLEVTERRQGDACLRFILNHSDQARRISVRGHDLLTNTDLGGEVELPPKGVLVLQQRDGHEEAHVTSVAPNK</sequence>
<dbReference type="SUPFAM" id="SSF51445">
    <property type="entry name" value="(Trans)glycosidases"/>
    <property type="match status" value="1"/>
</dbReference>
<comment type="catalytic activity">
    <reaction evidence="1">
        <text>Hydrolysis of terminal non-reducing beta-D-galactose residues in beta-D-galactosides.</text>
        <dbReference type="EC" id="3.2.1.23"/>
    </reaction>
</comment>
<dbReference type="InterPro" id="IPR013529">
    <property type="entry name" value="Glyco_hydro_42_N"/>
</dbReference>
<dbReference type="SUPFAM" id="SSF52317">
    <property type="entry name" value="Class I glutamine amidotransferase-like"/>
    <property type="match status" value="1"/>
</dbReference>
<evidence type="ECO:0000259" key="8">
    <source>
        <dbReference type="Pfam" id="PF02449"/>
    </source>
</evidence>
<dbReference type="EMBL" id="CADCTR010001572">
    <property type="protein sequence ID" value="CAA9301822.1"/>
    <property type="molecule type" value="Genomic_DNA"/>
</dbReference>
<dbReference type="Pfam" id="PF08533">
    <property type="entry name" value="Glyco_hydro_42C"/>
    <property type="match status" value="1"/>
</dbReference>
<dbReference type="PANTHER" id="PTHR36447:SF2">
    <property type="entry name" value="BETA-GALACTOSIDASE YESZ"/>
    <property type="match status" value="1"/>
</dbReference>
<dbReference type="GO" id="GO:0009341">
    <property type="term" value="C:beta-galactosidase complex"/>
    <property type="evidence" value="ECO:0007669"/>
    <property type="project" value="InterPro"/>
</dbReference>
<gene>
    <name evidence="11" type="ORF">AVDCRST_MAG93-4661</name>
</gene>
<keyword evidence="7 11" id="KW-0326">Glycosidase</keyword>
<accession>A0A6J4KCI1</accession>
<comment type="similarity">
    <text evidence="2">Belongs to the glycosyl hydrolase 42 family.</text>
</comment>
<evidence type="ECO:0000256" key="2">
    <source>
        <dbReference type="ARBA" id="ARBA00005940"/>
    </source>
</evidence>
<dbReference type="InterPro" id="IPR013738">
    <property type="entry name" value="Beta_galactosidase_Trimer"/>
</dbReference>
<dbReference type="PANTHER" id="PTHR36447">
    <property type="entry name" value="BETA-GALACTOSIDASE GANA"/>
    <property type="match status" value="1"/>
</dbReference>
<dbReference type="InterPro" id="IPR013780">
    <property type="entry name" value="Glyco_hydro_b"/>
</dbReference>
<evidence type="ECO:0000256" key="1">
    <source>
        <dbReference type="ARBA" id="ARBA00001412"/>
    </source>
</evidence>
<keyword evidence="4" id="KW-0479">Metal-binding</keyword>
<dbReference type="GO" id="GO:0006012">
    <property type="term" value="P:galactose metabolic process"/>
    <property type="evidence" value="ECO:0007669"/>
    <property type="project" value="InterPro"/>
</dbReference>
<keyword evidence="5 11" id="KW-0378">Hydrolase</keyword>
<reference evidence="11" key="1">
    <citation type="submission" date="2020-02" db="EMBL/GenBank/DDBJ databases">
        <authorList>
            <person name="Meier V. D."/>
        </authorList>
    </citation>
    <scope>NUCLEOTIDE SEQUENCE</scope>
    <source>
        <strain evidence="11">AVDCRST_MAG93</strain>
    </source>
</reference>
<feature type="domain" description="Beta-galactosidase trimerisation" evidence="9">
    <location>
        <begin position="297"/>
        <end position="498"/>
    </location>
</feature>
<dbReference type="GO" id="GO:0004565">
    <property type="term" value="F:beta-galactosidase activity"/>
    <property type="evidence" value="ECO:0007669"/>
    <property type="project" value="UniProtKB-EC"/>
</dbReference>
<organism evidence="11">
    <name type="scientific">uncultured Chloroflexia bacterium</name>
    <dbReference type="NCBI Taxonomy" id="1672391"/>
    <lineage>
        <taxon>Bacteria</taxon>
        <taxon>Bacillati</taxon>
        <taxon>Chloroflexota</taxon>
        <taxon>Chloroflexia</taxon>
        <taxon>environmental samples</taxon>
    </lineage>
</organism>
<dbReference type="Gene3D" id="2.60.40.1180">
    <property type="entry name" value="Golgi alpha-mannosidase II"/>
    <property type="match status" value="1"/>
</dbReference>
<feature type="domain" description="Glycoside hydrolase family 42 N-terminal" evidence="8">
    <location>
        <begin position="6"/>
        <end position="285"/>
    </location>
</feature>
<dbReference type="InterPro" id="IPR017853">
    <property type="entry name" value="GH"/>
</dbReference>
<proteinExistence type="inferred from homology"/>
<evidence type="ECO:0000256" key="7">
    <source>
        <dbReference type="ARBA" id="ARBA00023295"/>
    </source>
</evidence>
<protein>
    <recommendedName>
        <fullName evidence="3">beta-galactosidase</fullName>
        <ecNumber evidence="3">3.2.1.23</ecNumber>
    </recommendedName>
</protein>
<evidence type="ECO:0000256" key="4">
    <source>
        <dbReference type="ARBA" id="ARBA00022723"/>
    </source>
</evidence>
<dbReference type="InterPro" id="IPR003476">
    <property type="entry name" value="Glyco_hydro_42"/>
</dbReference>
<feature type="domain" description="Beta-galactosidase C-terminal" evidence="10">
    <location>
        <begin position="514"/>
        <end position="568"/>
    </location>
</feature>
<evidence type="ECO:0000256" key="6">
    <source>
        <dbReference type="ARBA" id="ARBA00022833"/>
    </source>
</evidence>
<dbReference type="CDD" id="cd03143">
    <property type="entry name" value="A4_beta-galactosidase_middle_domain"/>
    <property type="match status" value="1"/>
</dbReference>
<dbReference type="EC" id="3.2.1.23" evidence="3"/>
<dbReference type="Pfam" id="PF08532">
    <property type="entry name" value="Glyco_hydro_42M"/>
    <property type="match status" value="1"/>
</dbReference>
<dbReference type="GO" id="GO:0046872">
    <property type="term" value="F:metal ion binding"/>
    <property type="evidence" value="ECO:0007669"/>
    <property type="project" value="UniProtKB-KW"/>
</dbReference>
<evidence type="ECO:0000259" key="10">
    <source>
        <dbReference type="Pfam" id="PF08533"/>
    </source>
</evidence>
<name>A0A6J4KCI1_9CHLR</name>
<dbReference type="InterPro" id="IPR013739">
    <property type="entry name" value="Beta_galactosidase_C"/>
</dbReference>
<dbReference type="Gene3D" id="3.40.50.880">
    <property type="match status" value="1"/>
</dbReference>
<keyword evidence="6" id="KW-0862">Zinc</keyword>
<dbReference type="Pfam" id="PF02449">
    <property type="entry name" value="Glyco_hydro_42"/>
    <property type="match status" value="1"/>
</dbReference>
<dbReference type="AlphaFoldDB" id="A0A6J4KCI1"/>